<organism evidence="3 5">
    <name type="scientific">Oryza sativa subsp. japonica</name>
    <name type="common">Rice</name>
    <dbReference type="NCBI Taxonomy" id="39947"/>
    <lineage>
        <taxon>Eukaryota</taxon>
        <taxon>Viridiplantae</taxon>
        <taxon>Streptophyta</taxon>
        <taxon>Embryophyta</taxon>
        <taxon>Tracheophyta</taxon>
        <taxon>Spermatophyta</taxon>
        <taxon>Magnoliopsida</taxon>
        <taxon>Liliopsida</taxon>
        <taxon>Poales</taxon>
        <taxon>Poaceae</taxon>
        <taxon>BOP clade</taxon>
        <taxon>Oryzoideae</taxon>
        <taxon>Oryzeae</taxon>
        <taxon>Oryzinae</taxon>
        <taxon>Oryza</taxon>
        <taxon>Oryza sativa</taxon>
    </lineage>
</organism>
<sequence length="54" mass="6125">MNSDTTSTSENFWATLVPTSATRRKRLWISHPTTSRQGRLGRQNIDSIAQHSPQ</sequence>
<reference evidence="4" key="5">
    <citation type="journal article" date="2007" name="Genome Res.">
        <title>Curated Genome Annotation of Oryza sativa ssp. japonica and Comparative Genome Analysis with Arabidopsis thaliana.</title>
        <authorList>
            <consortium name="The Rice Annotation Project (RAP)"/>
            <person name="Itoh T."/>
            <person name="Tanaka T."/>
            <person name="Barrero R.A."/>
            <person name="Yamasaki C."/>
            <person name="Fujii Y."/>
            <person name="Hilton P.B."/>
            <person name="Antonio B.A."/>
            <person name="Aono H."/>
            <person name="Apweiler R."/>
            <person name="Bruskiewich R."/>
            <person name="Bureau T."/>
            <person name="Burr F."/>
            <person name="Costa de Oliveira A."/>
            <person name="Fuks G."/>
            <person name="Habara T."/>
            <person name="Haberer G."/>
            <person name="Han B."/>
            <person name="Harada E."/>
            <person name="Hiraki A.T."/>
            <person name="Hirochika H."/>
            <person name="Hoen D."/>
            <person name="Hokari H."/>
            <person name="Hosokawa S."/>
            <person name="Hsing Y."/>
            <person name="Ikawa H."/>
            <person name="Ikeo K."/>
            <person name="Imanishi T."/>
            <person name="Ito Y."/>
            <person name="Jaiswal P."/>
            <person name="Kanno M."/>
            <person name="Kawahara Y."/>
            <person name="Kawamura T."/>
            <person name="Kawashima H."/>
            <person name="Khurana J.P."/>
            <person name="Kikuchi S."/>
            <person name="Komatsu S."/>
            <person name="Koyanagi K.O."/>
            <person name="Kubooka H."/>
            <person name="Lieberherr D."/>
            <person name="Lin Y.C."/>
            <person name="Lonsdale D."/>
            <person name="Matsumoto T."/>
            <person name="Matsuya A."/>
            <person name="McCombie W.R."/>
            <person name="Messing J."/>
            <person name="Miyao A."/>
            <person name="Mulder N."/>
            <person name="Nagamura Y."/>
            <person name="Nam J."/>
            <person name="Namiki N."/>
            <person name="Numa H."/>
            <person name="Nurimoto S."/>
            <person name="O'donovan C."/>
            <person name="Ohyanagi H."/>
            <person name="Okido T."/>
            <person name="Oota S."/>
            <person name="Osato N."/>
            <person name="Palmer L.E."/>
            <person name="Quetier F."/>
            <person name="Raghuvanshi S."/>
            <person name="Saichi N."/>
            <person name="Sakai H."/>
            <person name="Sakai Y."/>
            <person name="Sakata K."/>
            <person name="Sakurai T."/>
            <person name="Sato F."/>
            <person name="Sato Y."/>
            <person name="Schoof H."/>
            <person name="Seki M."/>
            <person name="Shibata M."/>
            <person name="Shimizu Y."/>
            <person name="Shinozaki K."/>
            <person name="Shinso Y."/>
            <person name="Singh N.K."/>
            <person name="Smith-White B."/>
            <person name="Takeda J."/>
            <person name="Tanino M."/>
            <person name="Tatusova T."/>
            <person name="Thongjuea S."/>
            <person name="Todokoro F."/>
            <person name="Tsugane M."/>
            <person name="Tyagi A.K."/>
            <person name="Vanavichit A."/>
            <person name="Wang A."/>
            <person name="Wing R.A."/>
            <person name="Yamaguchi K."/>
            <person name="Yamamoto M."/>
            <person name="Yamamoto N."/>
            <person name="Yu Y."/>
            <person name="Zhang H."/>
            <person name="Zhao Q."/>
            <person name="Higo K."/>
            <person name="Burr B."/>
            <person name="Gojobori T."/>
            <person name="Sasaki T."/>
        </authorList>
    </citation>
    <scope>NUCLEOTIDE SEQUENCE</scope>
</reference>
<evidence type="ECO:0000313" key="5">
    <source>
        <dbReference type="Proteomes" id="UP000000763"/>
    </source>
</evidence>
<dbReference type="EMBL" id="AP005758">
    <property type="protein sequence ID" value="BAD29224.1"/>
    <property type="molecule type" value="Genomic_DNA"/>
</dbReference>
<protein>
    <submittedName>
        <fullName evidence="4">Os09g0131000 protein</fullName>
    </submittedName>
</protein>
<reference evidence="5" key="7">
    <citation type="journal article" date="2008" name="Nucleic Acids Res.">
        <title>The rice annotation project database (RAP-DB): 2008 update.</title>
        <authorList>
            <consortium name="The rice annotation project (RAP)"/>
        </authorList>
    </citation>
    <scope>GENOME REANNOTATION</scope>
    <source>
        <strain evidence="5">cv. Nipponbare</strain>
    </source>
</reference>
<reference evidence="4" key="9">
    <citation type="submission" date="2009-08" db="EMBL/GenBank/DDBJ databases">
        <title>The Second Rice Annotation Project Meeting (RAP2).</title>
        <authorList>
            <consortium name="The Rice Annotation Project (RAP)"/>
        </authorList>
    </citation>
    <scope>NUCLEOTIDE SEQUENCE</scope>
</reference>
<accession>Q6EQ46</accession>
<reference evidence="3" key="2">
    <citation type="submission" date="2002-09" db="EMBL/GenBank/DDBJ databases">
        <title>Oryza sativa nipponbare(GA3) genomic DNA, chromosome 9, PAC clone:P0433B06.</title>
        <authorList>
            <person name="Sasaki T."/>
            <person name="Matsumoto T."/>
            <person name="Hattori M."/>
            <person name="Sakaki Y."/>
            <person name="Katayose Y."/>
        </authorList>
    </citation>
    <scope>NUCLEOTIDE SEQUENCE</scope>
</reference>
<evidence type="ECO:0000313" key="4">
    <source>
        <dbReference type="EMBL" id="BAF24536.1"/>
    </source>
</evidence>
<evidence type="ECO:0000313" key="2">
    <source>
        <dbReference type="EMBL" id="BAD28824.1"/>
    </source>
</evidence>
<feature type="compositionally biased region" description="Polar residues" evidence="1">
    <location>
        <begin position="44"/>
        <end position="54"/>
    </location>
</feature>
<gene>
    <name evidence="4" type="ordered locus">Os09g0131000</name>
    <name evidence="3" type="ORF">P0433B06.18</name>
    <name evidence="2" type="ORF">P0448B11.54</name>
</gene>
<reference evidence="4" key="8">
    <citation type="submission" date="2009-08" db="EMBL/GenBank/DDBJ databases">
        <title>Oryza sativa nipponbare(GA3) genomic DNA, chromosome 9.</title>
        <authorList>
            <consortium name="IRGSP(International Rice Genome Sequencing Project)"/>
        </authorList>
    </citation>
    <scope>NUCLEOTIDE SEQUENCE</scope>
</reference>
<reference evidence="4" key="6">
    <citation type="journal article" date="2008" name="Nucleic Acids Res.">
        <title>The Rice Annotation Project Database (RAP-DB): 2008 update.</title>
        <authorList>
            <consortium name="The Rice Annotation Project (RAP)"/>
            <person name="Tanaka T."/>
            <person name="Antonio B.A."/>
            <person name="Kikuchi S."/>
            <person name="Matsumoto T."/>
            <person name="Nagamura Y."/>
            <person name="Numa H."/>
            <person name="Sakai H."/>
            <person name="Wu J."/>
            <person name="Itoh T."/>
            <person name="Sasaki T."/>
            <person name="Aono R."/>
            <person name="Fujii Y."/>
            <person name="Habara T."/>
            <person name="Harada E."/>
            <person name="Kanno M."/>
            <person name="Kawahara Y."/>
            <person name="Kawashima H."/>
            <person name="Kubooka H."/>
            <person name="Matsuya A."/>
            <person name="Nakaoka H."/>
            <person name="Saichi N."/>
            <person name="Sanbonmatsu R."/>
            <person name="Sato Y."/>
            <person name="Shinso Y."/>
            <person name="Suzuki M."/>
            <person name="Takeda J."/>
            <person name="Tanino M."/>
            <person name="Todokoro F."/>
            <person name="Yamaguchi K."/>
            <person name="Yamamoto N."/>
            <person name="Yamasaki C."/>
            <person name="Imanishi T."/>
            <person name="Okido T."/>
            <person name="Tada M."/>
            <person name="Ikeo K."/>
            <person name="Tateno Y."/>
            <person name="Gojobori T."/>
            <person name="Lin Y.C."/>
            <person name="Wei F.J."/>
            <person name="Hsing Y.I."/>
            <person name="Zhao Q."/>
            <person name="Han B."/>
            <person name="Kramer M.R."/>
            <person name="McCombie R.W."/>
            <person name="Lonsdale D."/>
            <person name="O'Donovan C.C."/>
            <person name="Whitfield E.J."/>
            <person name="Apweiler R."/>
            <person name="Koyanagi K.O."/>
            <person name="Khurana J.P."/>
            <person name="Raghuvanshi S."/>
            <person name="Singh N.K."/>
            <person name="Tyagi A.K."/>
            <person name="Haberer G."/>
            <person name="Fujisawa M."/>
            <person name="Hosokawa S."/>
            <person name="Ito Y."/>
            <person name="Ikawa H."/>
            <person name="Shibata M."/>
            <person name="Yamamoto M."/>
            <person name="Bruskiewich R.M."/>
            <person name="Hoen D.R."/>
            <person name="Bureau TE."/>
            <person name="Namiki N."/>
            <person name="Ohyanagi H."/>
            <person name="Sakai Y."/>
            <person name="Nobushima S."/>
            <person name="Sakata K."/>
            <person name="Barrero R.A."/>
            <person name="Sato Y."/>
            <person name="Souvorov A."/>
            <person name="Smith-White B."/>
            <person name="Tatusova T."/>
            <person name="An S."/>
            <person name="An G."/>
            <person name="OOta S."/>
            <person name="Fuks G."/>
            <person name="Messing J."/>
            <person name="Christie K.R."/>
            <person name="Lieberherr D."/>
            <person name="Kim H."/>
            <person name="Zuccolo A."/>
            <person name="Wing R.A."/>
            <person name="Nobuta K."/>
            <person name="Green P.J."/>
            <person name="Lu C."/>
            <person name="Meyers BC."/>
            <person name="Chaparro C."/>
            <person name="Piegu B."/>
            <person name="Panaud O."/>
            <person name="Echeverria M."/>
        </authorList>
    </citation>
    <scope>NUCLEOTIDE SEQUENCE</scope>
</reference>
<reference evidence="2" key="1">
    <citation type="submission" date="2002-07" db="EMBL/GenBank/DDBJ databases">
        <title>Oryza sativa nipponbare(GA3) genomic DNA, chromosome 9, PAC clone:P0448B11.</title>
        <authorList>
            <person name="Sasaki T."/>
            <person name="Matsumoto T."/>
            <person name="Hattori M."/>
            <person name="Sakaki Y."/>
            <person name="Katayose Y."/>
        </authorList>
    </citation>
    <scope>NUCLEOTIDE SEQUENCE</scope>
</reference>
<dbReference type="KEGG" id="dosa:Os09g0131000"/>
<evidence type="ECO:0000313" key="3">
    <source>
        <dbReference type="EMBL" id="BAD29224.1"/>
    </source>
</evidence>
<dbReference type="AlphaFoldDB" id="Q6EQ46"/>
<evidence type="ECO:0000256" key="1">
    <source>
        <dbReference type="SAM" id="MobiDB-lite"/>
    </source>
</evidence>
<dbReference type="EMBL" id="AP005585">
    <property type="protein sequence ID" value="BAD28824.1"/>
    <property type="molecule type" value="Genomic_DNA"/>
</dbReference>
<dbReference type="EMBL" id="AP008215">
    <property type="protein sequence ID" value="BAF24536.1"/>
    <property type="molecule type" value="Genomic_DNA"/>
</dbReference>
<reference evidence="4" key="4">
    <citation type="journal article" date="2006" name="Nucleic Acids Res.">
        <title>The Rice Annotation Project Database (RAP-DB): hub for Oryza sativa ssp. japonica genome information.</title>
        <authorList>
            <person name="Ohyanagi H."/>
            <person name="Tanaka T."/>
            <person name="Sakai H."/>
            <person name="Shigemoto Y."/>
            <person name="Yamaguchi K."/>
            <person name="Habara T."/>
            <person name="Fujii Y."/>
            <person name="Antonio B.A."/>
            <person name="Nagamura Y."/>
            <person name="Imanishi T."/>
            <person name="Ikeo K."/>
            <person name="Itoh T."/>
            <person name="Gojobori T."/>
            <person name="Sasaki T."/>
        </authorList>
    </citation>
    <scope>NUCLEOTIDE SEQUENCE</scope>
</reference>
<name>Q6EQ46_ORYSJ</name>
<dbReference type="Proteomes" id="UP000000763">
    <property type="component" value="Chromosome 9"/>
</dbReference>
<proteinExistence type="predicted"/>
<reference evidence="4 5" key="3">
    <citation type="journal article" date="2005" name="Nature">
        <title>The map-based sequence of the rice genome.</title>
        <authorList>
            <consortium name="International rice genome sequencing project (IRGSP)"/>
            <person name="Matsumoto T."/>
            <person name="Wu J."/>
            <person name="Kanamori H."/>
            <person name="Katayose Y."/>
            <person name="Fujisawa M."/>
            <person name="Namiki N."/>
            <person name="Mizuno H."/>
            <person name="Yamamoto K."/>
            <person name="Antonio B.A."/>
            <person name="Baba T."/>
            <person name="Sakata K."/>
            <person name="Nagamura Y."/>
            <person name="Aoki H."/>
            <person name="Arikawa K."/>
            <person name="Arita K."/>
            <person name="Bito T."/>
            <person name="Chiden Y."/>
            <person name="Fujitsuka N."/>
            <person name="Fukunaka R."/>
            <person name="Hamada M."/>
            <person name="Harada C."/>
            <person name="Hayashi A."/>
            <person name="Hijishita S."/>
            <person name="Honda M."/>
            <person name="Hosokawa S."/>
            <person name="Ichikawa Y."/>
            <person name="Idonuma A."/>
            <person name="Iijima M."/>
            <person name="Ikeda M."/>
            <person name="Ikeno M."/>
            <person name="Ito K."/>
            <person name="Ito S."/>
            <person name="Ito T."/>
            <person name="Ito Y."/>
            <person name="Ito Y."/>
            <person name="Iwabuchi A."/>
            <person name="Kamiya K."/>
            <person name="Karasawa W."/>
            <person name="Kurita K."/>
            <person name="Katagiri S."/>
            <person name="Kikuta A."/>
            <person name="Kobayashi H."/>
            <person name="Kobayashi N."/>
            <person name="Machita K."/>
            <person name="Maehara T."/>
            <person name="Masukawa M."/>
            <person name="Mizubayashi T."/>
            <person name="Mukai Y."/>
            <person name="Nagasaki H."/>
            <person name="Nagata Y."/>
            <person name="Naito S."/>
            <person name="Nakashima M."/>
            <person name="Nakama Y."/>
            <person name="Nakamichi Y."/>
            <person name="Nakamura M."/>
            <person name="Meguro A."/>
            <person name="Negishi M."/>
            <person name="Ohta I."/>
            <person name="Ohta T."/>
            <person name="Okamoto M."/>
            <person name="Ono N."/>
            <person name="Saji S."/>
            <person name="Sakaguchi M."/>
            <person name="Sakai K."/>
            <person name="Shibata M."/>
            <person name="Shimokawa T."/>
            <person name="Song J."/>
            <person name="Takazaki Y."/>
            <person name="Terasawa K."/>
            <person name="Tsugane M."/>
            <person name="Tsuji K."/>
            <person name="Ueda S."/>
            <person name="Waki K."/>
            <person name="Yamagata H."/>
            <person name="Yamamoto M."/>
            <person name="Yamamoto S."/>
            <person name="Yamane H."/>
            <person name="Yoshiki S."/>
            <person name="Yoshihara R."/>
            <person name="Yukawa K."/>
            <person name="Zhong H."/>
            <person name="Yano M."/>
            <person name="Yuan Q."/>
            <person name="Ouyang S."/>
            <person name="Liu J."/>
            <person name="Jones K.M."/>
            <person name="Gansberger K."/>
            <person name="Moffat K."/>
            <person name="Hill J."/>
            <person name="Bera J."/>
            <person name="Fadrosh D."/>
            <person name="Jin S."/>
            <person name="Johri S."/>
            <person name="Kim M."/>
            <person name="Overton L."/>
            <person name="Reardon M."/>
            <person name="Tsitrin T."/>
            <person name="Vuong H."/>
            <person name="Weaver B."/>
            <person name="Ciecko A."/>
            <person name="Tallon L."/>
            <person name="Jackson J."/>
            <person name="Pai G."/>
            <person name="Aken S.V."/>
            <person name="Utterback T."/>
            <person name="Reidmuller S."/>
            <person name="Feldblyum T."/>
            <person name="Hsiao J."/>
            <person name="Zismann V."/>
            <person name="Iobst S."/>
            <person name="de Vazeille A.R."/>
            <person name="Buell C.R."/>
            <person name="Ying K."/>
            <person name="Li Y."/>
            <person name="Lu T."/>
            <person name="Huang Y."/>
            <person name="Zhao Q."/>
            <person name="Feng Q."/>
            <person name="Zhang L."/>
            <person name="Zhu J."/>
            <person name="Weng Q."/>
            <person name="Mu J."/>
            <person name="Lu Y."/>
            <person name="Fan D."/>
            <person name="Liu Y."/>
            <person name="Guan J."/>
            <person name="Zhang Y."/>
            <person name="Yu S."/>
            <person name="Liu X."/>
            <person name="Zhang Y."/>
            <person name="Hong G."/>
            <person name="Han B."/>
            <person name="Choisne N."/>
            <person name="Demange N."/>
            <person name="Orjeda G."/>
            <person name="Samain S."/>
            <person name="Cattolico L."/>
            <person name="Pelletier E."/>
            <person name="Couloux A."/>
            <person name="Segurens B."/>
            <person name="Wincker P."/>
            <person name="D'Hont A."/>
            <person name="Scarpelli C."/>
            <person name="Weissenbach J."/>
            <person name="Salanoubat M."/>
            <person name="Quetier F."/>
            <person name="Yu Y."/>
            <person name="Kim H.R."/>
            <person name="Rambo T."/>
            <person name="Currie J."/>
            <person name="Collura K."/>
            <person name="Luo M."/>
            <person name="Yang T."/>
            <person name="Ammiraju J.S.S."/>
            <person name="Engler F."/>
            <person name="Soderlund C."/>
            <person name="Wing R.A."/>
            <person name="Palmer L.E."/>
            <person name="de la Bastide M."/>
            <person name="Spiegel L."/>
            <person name="Nascimento L."/>
            <person name="Zutavern T."/>
            <person name="O'Shaughnessy A."/>
            <person name="Dike S."/>
            <person name="Dedhia N."/>
            <person name="Preston R."/>
            <person name="Balija V."/>
            <person name="McCombie W.R."/>
            <person name="Chow T."/>
            <person name="Chen H."/>
            <person name="Chung M."/>
            <person name="Chen C."/>
            <person name="Shaw J."/>
            <person name="Wu H."/>
            <person name="Hsiao K."/>
            <person name="Chao Y."/>
            <person name="Chu M."/>
            <person name="Cheng C."/>
            <person name="Hour A."/>
            <person name="Lee P."/>
            <person name="Lin S."/>
            <person name="Lin Y."/>
            <person name="Liou J."/>
            <person name="Liu S."/>
            <person name="Hsing Y."/>
            <person name="Raghuvanshi S."/>
            <person name="Mohanty A."/>
            <person name="Bharti A.K."/>
            <person name="Gaur A."/>
            <person name="Gupta V."/>
            <person name="Kumar D."/>
            <person name="Ravi V."/>
            <person name="Vij S."/>
            <person name="Kapur A."/>
            <person name="Khurana P."/>
            <person name="Khurana P."/>
            <person name="Khurana J.P."/>
            <person name="Tyagi A.K."/>
            <person name="Gaikwad K."/>
            <person name="Singh A."/>
            <person name="Dalal V."/>
            <person name="Srivastava S."/>
            <person name="Dixit A."/>
            <person name="Pal A.K."/>
            <person name="Ghazi I.A."/>
            <person name="Yadav M."/>
            <person name="Pandit A."/>
            <person name="Bhargava A."/>
            <person name="Sureshbabu K."/>
            <person name="Batra K."/>
            <person name="Sharma T.R."/>
            <person name="Mohapatra T."/>
            <person name="Singh N.K."/>
            <person name="Messing J."/>
            <person name="Nelson A.B."/>
            <person name="Fuks G."/>
            <person name="Kavchok S."/>
            <person name="Keizer G."/>
            <person name="Linton E."/>
            <person name="Llaca V."/>
            <person name="Song R."/>
            <person name="Tanyolac B."/>
            <person name="Young S."/>
            <person name="Ho-Il K."/>
            <person name="Hahn J.H."/>
            <person name="Sangsakoo G."/>
            <person name="Vanavichit A."/>
            <person name="de Mattos Luiz.A.T."/>
            <person name="Zimmer P.D."/>
            <person name="Malone G."/>
            <person name="Dellagostin O."/>
            <person name="de Oliveira A.C."/>
            <person name="Bevan M."/>
            <person name="Bancroft I."/>
            <person name="Minx P."/>
            <person name="Cordum H."/>
            <person name="Wilson R."/>
            <person name="Cheng Z."/>
            <person name="Jin W."/>
            <person name="Jiang J."/>
            <person name="Leong S.A."/>
            <person name="Iwama H."/>
            <person name="Gojobori T."/>
            <person name="Itoh T."/>
            <person name="Niimura Y."/>
            <person name="Fujii Y."/>
            <person name="Habara T."/>
            <person name="Sakai H."/>
            <person name="Sato Y."/>
            <person name="Wilson G."/>
            <person name="Kumar K."/>
            <person name="McCouch S."/>
            <person name="Juretic N."/>
            <person name="Hoen D."/>
            <person name="Wright S."/>
            <person name="Bruskiewich R."/>
            <person name="Bureau T."/>
            <person name="Miyao A."/>
            <person name="Hirochika H."/>
            <person name="Nishikawa T."/>
            <person name="Kadowaki K."/>
            <person name="Sugiura M."/>
            <person name="Burr B."/>
            <person name="Sasaki T."/>
        </authorList>
    </citation>
    <scope>NUCLEOTIDE SEQUENCE [LARGE SCALE GENOMIC DNA]</scope>
    <source>
        <strain evidence="5">cv. Nipponbare</strain>
    </source>
</reference>
<feature type="region of interest" description="Disordered" evidence="1">
    <location>
        <begin position="27"/>
        <end position="54"/>
    </location>
</feature>